<name>M6VZG5_LEPBO</name>
<dbReference type="AlphaFoldDB" id="M6VZG5"/>
<protein>
    <submittedName>
        <fullName evidence="1">Uncharacterized protein</fullName>
    </submittedName>
</protein>
<dbReference type="EMBL" id="AKWF02000130">
    <property type="protein sequence ID" value="EMO60531.1"/>
    <property type="molecule type" value="Genomic_DNA"/>
</dbReference>
<dbReference type="Proteomes" id="UP000012159">
    <property type="component" value="Unassembled WGS sequence"/>
</dbReference>
<proteinExistence type="predicted"/>
<organism evidence="1 2">
    <name type="scientific">Leptospira borgpetersenii serovar Pomona str. 200901868</name>
    <dbReference type="NCBI Taxonomy" id="1192866"/>
    <lineage>
        <taxon>Bacteria</taxon>
        <taxon>Pseudomonadati</taxon>
        <taxon>Spirochaetota</taxon>
        <taxon>Spirochaetia</taxon>
        <taxon>Leptospirales</taxon>
        <taxon>Leptospiraceae</taxon>
        <taxon>Leptospira</taxon>
    </lineage>
</organism>
<sequence>MTLPVSGQFFPRFPNKSSLSENLCPGYFVFFSNIQDRYVGG</sequence>
<accession>M6VZG5</accession>
<comment type="caution">
    <text evidence="1">The sequence shown here is derived from an EMBL/GenBank/DDBJ whole genome shotgun (WGS) entry which is preliminary data.</text>
</comment>
<evidence type="ECO:0000313" key="2">
    <source>
        <dbReference type="Proteomes" id="UP000012159"/>
    </source>
</evidence>
<reference evidence="1 2" key="1">
    <citation type="submission" date="2013-01" db="EMBL/GenBank/DDBJ databases">
        <authorList>
            <person name="Harkins D.M."/>
            <person name="Durkin A.S."/>
            <person name="Brinkac L.M."/>
            <person name="Haft D.H."/>
            <person name="Selengut J.D."/>
            <person name="Sanka R."/>
            <person name="DePew J."/>
            <person name="Purushe J."/>
            <person name="Picardeau M."/>
            <person name="Werts C."/>
            <person name="Goarant C."/>
            <person name="Vinetz J.M."/>
            <person name="Sutton G.G."/>
            <person name="Nierman W.C."/>
            <person name="Fouts D.E."/>
        </authorList>
    </citation>
    <scope>NUCLEOTIDE SEQUENCE [LARGE SCALE GENOMIC DNA]</scope>
    <source>
        <strain evidence="1 2">200901868</strain>
    </source>
</reference>
<gene>
    <name evidence="1" type="ORF">LEP1GSC133_0302</name>
</gene>
<evidence type="ECO:0000313" key="1">
    <source>
        <dbReference type="EMBL" id="EMO60531.1"/>
    </source>
</evidence>